<evidence type="ECO:0000256" key="13">
    <source>
        <dbReference type="ARBA" id="ARBA00023002"/>
    </source>
</evidence>
<dbReference type="Gene3D" id="3.10.120.10">
    <property type="entry name" value="Cytochrome b5-like heme/steroid binding domain"/>
    <property type="match status" value="1"/>
</dbReference>
<feature type="transmembrane region" description="Helical" evidence="20">
    <location>
        <begin position="308"/>
        <end position="325"/>
    </location>
</feature>
<reference evidence="22" key="1">
    <citation type="submission" date="2020-05" db="EMBL/GenBank/DDBJ databases">
        <title>Mycena genomes resolve the evolution of fungal bioluminescence.</title>
        <authorList>
            <person name="Tsai I.J."/>
        </authorList>
    </citation>
    <scope>NUCLEOTIDE SEQUENCE</scope>
    <source>
        <strain evidence="22">160909Yilan</strain>
    </source>
</reference>
<evidence type="ECO:0000256" key="18">
    <source>
        <dbReference type="PIRSR" id="PIRSR005149-1"/>
    </source>
</evidence>
<feature type="binding site" evidence="18">
    <location>
        <position position="333"/>
    </location>
    <ligand>
        <name>Zn(2+)</name>
        <dbReference type="ChEBI" id="CHEBI:29105"/>
        <label>1</label>
    </ligand>
</feature>
<evidence type="ECO:0000256" key="2">
    <source>
        <dbReference type="ARBA" id="ARBA00004991"/>
    </source>
</evidence>
<evidence type="ECO:0000256" key="7">
    <source>
        <dbReference type="ARBA" id="ARBA00022692"/>
    </source>
</evidence>
<evidence type="ECO:0000256" key="14">
    <source>
        <dbReference type="ARBA" id="ARBA00023004"/>
    </source>
</evidence>
<comment type="cofactor">
    <cofactor evidence="19">
        <name>Fe cation</name>
        <dbReference type="ChEBI" id="CHEBI:24875"/>
    </cofactor>
</comment>
<feature type="binding site" evidence="18">
    <location>
        <position position="329"/>
    </location>
    <ligand>
        <name>Zn(2+)</name>
        <dbReference type="ChEBI" id="CHEBI:29105"/>
        <label>1</label>
    </ligand>
</feature>
<keyword evidence="13" id="KW-0560">Oxidoreductase</keyword>
<dbReference type="PRINTS" id="PR00363">
    <property type="entry name" value="CYTOCHROMEB5"/>
</dbReference>
<keyword evidence="16 20" id="KW-0472">Membrane</keyword>
<keyword evidence="8 18" id="KW-0479">Metal-binding</keyword>
<dbReference type="GO" id="GO:0005789">
    <property type="term" value="C:endoplasmic reticulum membrane"/>
    <property type="evidence" value="ECO:0007669"/>
    <property type="project" value="UniProtKB-SubCell"/>
</dbReference>
<dbReference type="AlphaFoldDB" id="A0A8H7DC79"/>
<feature type="binding site" evidence="18">
    <location>
        <position position="247"/>
    </location>
    <ligand>
        <name>Zn(2+)</name>
        <dbReference type="ChEBI" id="CHEBI:29105"/>
        <label>1</label>
    </ligand>
</feature>
<keyword evidence="14 19" id="KW-0408">Iron</keyword>
<feature type="binding site" description="axial binding residue" evidence="19">
    <location>
        <position position="43"/>
    </location>
    <ligand>
        <name>heme</name>
        <dbReference type="ChEBI" id="CHEBI:30413"/>
    </ligand>
    <ligandPart>
        <name>Fe</name>
        <dbReference type="ChEBI" id="CHEBI:18248"/>
    </ligandPart>
</feature>
<dbReference type="OrthoDB" id="2204368at2759"/>
<dbReference type="GO" id="GO:0020037">
    <property type="term" value="F:heme binding"/>
    <property type="evidence" value="ECO:0007669"/>
    <property type="project" value="InterPro"/>
</dbReference>
<dbReference type="InterPro" id="IPR006694">
    <property type="entry name" value="Fatty_acid_hydroxylase"/>
</dbReference>
<evidence type="ECO:0000313" key="23">
    <source>
        <dbReference type="Proteomes" id="UP000623467"/>
    </source>
</evidence>
<comment type="cofactor">
    <cofactor evidence="18">
        <name>Zn(2+)</name>
        <dbReference type="ChEBI" id="CHEBI:29105"/>
    </cofactor>
    <text evidence="18">Binds 2 Zn(2+) ions per subunit that likely form a catalytic dimetal center.</text>
</comment>
<evidence type="ECO:0000256" key="19">
    <source>
        <dbReference type="PIRSR" id="PIRSR005149-50"/>
    </source>
</evidence>
<dbReference type="PANTHER" id="PTHR12863:SF1">
    <property type="entry name" value="FATTY ACID 2-HYDROXYLASE"/>
    <property type="match status" value="1"/>
</dbReference>
<protein>
    <submittedName>
        <fullName evidence="22">Ceramide very long chain fatty acid hydroxylase</fullName>
    </submittedName>
</protein>
<evidence type="ECO:0000256" key="11">
    <source>
        <dbReference type="ARBA" id="ARBA00022833"/>
    </source>
</evidence>
<dbReference type="PROSITE" id="PS00191">
    <property type="entry name" value="CYTOCHROME_B5_1"/>
    <property type="match status" value="1"/>
</dbReference>
<evidence type="ECO:0000256" key="15">
    <source>
        <dbReference type="ARBA" id="ARBA00023098"/>
    </source>
</evidence>
<evidence type="ECO:0000256" key="5">
    <source>
        <dbReference type="ARBA" id="ARBA00022516"/>
    </source>
</evidence>
<feature type="binding site" evidence="18">
    <location>
        <position position="351"/>
    </location>
    <ligand>
        <name>Zn(2+)</name>
        <dbReference type="ChEBI" id="CHEBI:29105"/>
        <label>1</label>
    </ligand>
</feature>
<comment type="caution">
    <text evidence="22">The sequence shown here is derived from an EMBL/GenBank/DDBJ whole genome shotgun (WGS) entry which is preliminary data.</text>
</comment>
<dbReference type="FunFam" id="3.10.120.10:FF:000007">
    <property type="entry name" value="Sulfite oxidase, mitochondrial"/>
    <property type="match status" value="1"/>
</dbReference>
<keyword evidence="10" id="KW-0276">Fatty acid metabolism</keyword>
<comment type="similarity">
    <text evidence="4">Belongs to the sterol desaturase family. SCS7 subfamily.</text>
</comment>
<keyword evidence="17" id="KW-0275">Fatty acid biosynthesis</keyword>
<feature type="binding site" evidence="18">
    <location>
        <position position="271"/>
    </location>
    <ligand>
        <name>Zn(2+)</name>
        <dbReference type="ChEBI" id="CHEBI:29105"/>
        <label>2</label>
    </ligand>
</feature>
<evidence type="ECO:0000256" key="16">
    <source>
        <dbReference type="ARBA" id="ARBA00023136"/>
    </source>
</evidence>
<dbReference type="PROSITE" id="PS50255">
    <property type="entry name" value="CYTOCHROME_B5_2"/>
    <property type="match status" value="1"/>
</dbReference>
<feature type="binding site" evidence="18">
    <location>
        <position position="348"/>
    </location>
    <ligand>
        <name>Zn(2+)</name>
        <dbReference type="ChEBI" id="CHEBI:29105"/>
        <label>1</label>
    </ligand>
</feature>
<feature type="binding site" description="axial binding residue" evidence="19">
    <location>
        <position position="72"/>
    </location>
    <ligand>
        <name>heme</name>
        <dbReference type="ChEBI" id="CHEBI:30413"/>
    </ligand>
    <ligandPart>
        <name>Fe</name>
        <dbReference type="ChEBI" id="CHEBI:18248"/>
    </ligandPart>
</feature>
<feature type="domain" description="Cytochrome b5 heme-binding" evidence="21">
    <location>
        <begin position="8"/>
        <end position="89"/>
    </location>
</feature>
<evidence type="ECO:0000256" key="12">
    <source>
        <dbReference type="ARBA" id="ARBA00022989"/>
    </source>
</evidence>
<evidence type="ECO:0000256" key="1">
    <source>
        <dbReference type="ARBA" id="ARBA00004477"/>
    </source>
</evidence>
<keyword evidence="15" id="KW-0443">Lipid metabolism</keyword>
<proteinExistence type="inferred from homology"/>
<evidence type="ECO:0000256" key="9">
    <source>
        <dbReference type="ARBA" id="ARBA00022824"/>
    </source>
</evidence>
<keyword evidence="9" id="KW-0256">Endoplasmic reticulum</keyword>
<evidence type="ECO:0000256" key="20">
    <source>
        <dbReference type="SAM" id="Phobius"/>
    </source>
</evidence>
<sequence>MSSPKQRVRIYTAEDVAAHKITGNCWLSHRGKVYNVSRFLSDHPGGDDVIIKYAGKDVEGAMAGKEGEAHEHSDAAYEMLAEYQIGKLGTEETIVSDDWDAPDDFHPEETDSAADFSKNQFLDLDKPLFRQVWEANFSKSYYLQQIHQPRHRNESARFFGPDVLEMFTRTVWWVVPMFWGPIFSYLFARSVVQFSLPPNGALYLFSTDPMQPLRMLPAALTSVNVGKTAICFFVGNIIWTLLEYTLHRFLFHIDDLLPDHPTAILLHFTMHGVHHYLPMDRLRLVMPPVLFATLQAPFTWLAHKLFPAAMANGIISGAFAFYILYDCMHYALHHTQLPAYLREQKRYHLAHHYKNFELGFGVTSECRRLSLPFPLPSYYRCANERAGKFWDYVFNTQLPLKPL</sequence>
<evidence type="ECO:0000313" key="22">
    <source>
        <dbReference type="EMBL" id="KAF7367527.1"/>
    </source>
</evidence>
<name>A0A8H7DC79_9AGAR</name>
<dbReference type="GO" id="GO:0006633">
    <property type="term" value="P:fatty acid biosynthetic process"/>
    <property type="evidence" value="ECO:0007669"/>
    <property type="project" value="UniProtKB-KW"/>
</dbReference>
<dbReference type="GO" id="GO:0005506">
    <property type="term" value="F:iron ion binding"/>
    <property type="evidence" value="ECO:0007669"/>
    <property type="project" value="InterPro"/>
</dbReference>
<evidence type="ECO:0000256" key="3">
    <source>
        <dbReference type="ARBA" id="ARBA00005189"/>
    </source>
</evidence>
<keyword evidence="5" id="KW-0444">Lipid biosynthesis</keyword>
<dbReference type="Pfam" id="PF04116">
    <property type="entry name" value="FA_hydroxylase"/>
    <property type="match status" value="1"/>
</dbReference>
<dbReference type="SMART" id="SM01117">
    <property type="entry name" value="Cyt-b5"/>
    <property type="match status" value="1"/>
</dbReference>
<comment type="subcellular location">
    <subcellularLocation>
        <location evidence="1">Endoplasmic reticulum membrane</location>
        <topology evidence="1">Multi-pass membrane protein</topology>
    </subcellularLocation>
</comment>
<dbReference type="InterPro" id="IPR001199">
    <property type="entry name" value="Cyt_B5-like_heme/steroid-bd"/>
</dbReference>
<dbReference type="Pfam" id="PF00173">
    <property type="entry name" value="Cyt-b5"/>
    <property type="match status" value="1"/>
</dbReference>
<evidence type="ECO:0000256" key="10">
    <source>
        <dbReference type="ARBA" id="ARBA00022832"/>
    </source>
</evidence>
<dbReference type="SUPFAM" id="SSF55856">
    <property type="entry name" value="Cytochrome b5-like heme/steroid binding domain"/>
    <property type="match status" value="1"/>
</dbReference>
<keyword evidence="6 19" id="KW-0349">Heme</keyword>
<dbReference type="Proteomes" id="UP000623467">
    <property type="component" value="Unassembled WGS sequence"/>
</dbReference>
<evidence type="ECO:0000256" key="17">
    <source>
        <dbReference type="ARBA" id="ARBA00023160"/>
    </source>
</evidence>
<feature type="binding site" evidence="18">
    <location>
        <position position="275"/>
    </location>
    <ligand>
        <name>Zn(2+)</name>
        <dbReference type="ChEBI" id="CHEBI:29105"/>
        <label>1</label>
    </ligand>
</feature>
<dbReference type="PANTHER" id="PTHR12863">
    <property type="entry name" value="FATTY ACID HYDROXYLASE"/>
    <property type="match status" value="1"/>
</dbReference>
<organism evidence="22 23">
    <name type="scientific">Mycena sanguinolenta</name>
    <dbReference type="NCBI Taxonomy" id="230812"/>
    <lineage>
        <taxon>Eukaryota</taxon>
        <taxon>Fungi</taxon>
        <taxon>Dikarya</taxon>
        <taxon>Basidiomycota</taxon>
        <taxon>Agaricomycotina</taxon>
        <taxon>Agaricomycetes</taxon>
        <taxon>Agaricomycetidae</taxon>
        <taxon>Agaricales</taxon>
        <taxon>Marasmiineae</taxon>
        <taxon>Mycenaceae</taxon>
        <taxon>Mycena</taxon>
    </lineage>
</organism>
<keyword evidence="23" id="KW-1185">Reference proteome</keyword>
<dbReference type="GO" id="GO:0080132">
    <property type="term" value="F:fatty acid 2-hydroxylase activity"/>
    <property type="evidence" value="ECO:0007669"/>
    <property type="project" value="InterPro"/>
</dbReference>
<dbReference type="EMBL" id="JACAZH010000005">
    <property type="protein sequence ID" value="KAF7367527.1"/>
    <property type="molecule type" value="Genomic_DNA"/>
</dbReference>
<feature type="binding site" evidence="18">
    <location>
        <position position="252"/>
    </location>
    <ligand>
        <name>Zn(2+)</name>
        <dbReference type="ChEBI" id="CHEBI:29105"/>
        <label>1</label>
    </ligand>
</feature>
<keyword evidence="12 20" id="KW-1133">Transmembrane helix</keyword>
<gene>
    <name evidence="22" type="ORF">MSAN_00815700</name>
</gene>
<comment type="pathway">
    <text evidence="2">Sphingolipid metabolism.</text>
</comment>
<evidence type="ECO:0000256" key="6">
    <source>
        <dbReference type="ARBA" id="ARBA00022617"/>
    </source>
</evidence>
<feature type="binding site" evidence="18">
    <location>
        <position position="352"/>
    </location>
    <ligand>
        <name>Zn(2+)</name>
        <dbReference type="ChEBI" id="CHEBI:29105"/>
        <label>1</label>
    </ligand>
</feature>
<dbReference type="InterPro" id="IPR018506">
    <property type="entry name" value="Cyt_B5_heme-BS"/>
</dbReference>
<keyword evidence="11 18" id="KW-0862">Zinc</keyword>
<feature type="binding site" evidence="18">
    <location>
        <position position="274"/>
    </location>
    <ligand>
        <name>Zn(2+)</name>
        <dbReference type="ChEBI" id="CHEBI:29105"/>
        <label>1</label>
    </ligand>
</feature>
<accession>A0A8H7DC79</accession>
<dbReference type="PIRSF" id="PIRSF005149">
    <property type="entry name" value="IPC-B_HD"/>
    <property type="match status" value="1"/>
</dbReference>
<feature type="transmembrane region" description="Helical" evidence="20">
    <location>
        <begin position="216"/>
        <end position="242"/>
    </location>
</feature>
<evidence type="ECO:0000259" key="21">
    <source>
        <dbReference type="PROSITE" id="PS50255"/>
    </source>
</evidence>
<dbReference type="InterPro" id="IPR014430">
    <property type="entry name" value="Scs7"/>
</dbReference>
<comment type="pathway">
    <text evidence="3">Lipid metabolism.</text>
</comment>
<keyword evidence="7 20" id="KW-0812">Transmembrane</keyword>
<evidence type="ECO:0000256" key="4">
    <source>
        <dbReference type="ARBA" id="ARBA00005747"/>
    </source>
</evidence>
<evidence type="ECO:0000256" key="8">
    <source>
        <dbReference type="ARBA" id="ARBA00022723"/>
    </source>
</evidence>
<dbReference type="InterPro" id="IPR036400">
    <property type="entry name" value="Cyt_B5-like_heme/steroid_sf"/>
</dbReference>